<evidence type="ECO:0000313" key="3">
    <source>
        <dbReference type="Proteomes" id="UP000053244"/>
    </source>
</evidence>
<dbReference type="OrthoDB" id="5198800at2"/>
<feature type="compositionally biased region" description="Pro residues" evidence="1">
    <location>
        <begin position="213"/>
        <end position="225"/>
    </location>
</feature>
<gene>
    <name evidence="2" type="ORF">ADL15_31170</name>
</gene>
<protein>
    <submittedName>
        <fullName evidence="2">Diviva domain-containing protein</fullName>
    </submittedName>
</protein>
<feature type="compositionally biased region" description="Pro residues" evidence="1">
    <location>
        <begin position="306"/>
        <end position="323"/>
    </location>
</feature>
<sequence>MTSQGQRFRRRALRRGYKVDEVDAFLDRVEATLAGEQAGPPVAAQEVHDVVFRVRFGGYDEWQVDLHLDRVERQLAEFEERGGRPVDPMRDSMRGGLSADRSGAIDRGSLDRSGPIGQPSGPPALSGGPGSGMPRNGMAGAGMGVPGGGPGQGQQFGGPGQGQQFGGPGPGQGQGQQFGGQGQQFGNPGMSNPGMAQTERIPAPVRDDRGMPPQMPQRPQMPPPDQYGRYDEPTSYGGQQQQQLPPQPQQPQLPQRNAQYDQSAYDEPTSFGGFEPGRHGRTDMTAEIRMPERERDPRGYGGQQMPPGPPMGGPMQPPGPPQGAPMSGPPAGYGQQQPPPPQQQSHLGPPIGEPGGELYLVDQLRRTFQPRRFGSGYDPMQVDRLFEGILQAMTGRGPMPVNENDLDMLQFGLVPNGYFEAEVDAALRQVKDILLRHR</sequence>
<name>A0A101JKW9_9ACTN</name>
<accession>A0A101JKW9</accession>
<feature type="compositionally biased region" description="Basic and acidic residues" evidence="1">
    <location>
        <begin position="78"/>
        <end position="93"/>
    </location>
</feature>
<dbReference type="RefSeq" id="WP_067698642.1">
    <property type="nucleotide sequence ID" value="NZ_LLZH01000286.1"/>
</dbReference>
<comment type="caution">
    <text evidence="2">The sequence shown here is derived from an EMBL/GenBank/DDBJ whole genome shotgun (WGS) entry which is preliminary data.</text>
</comment>
<dbReference type="NCBIfam" id="TIGR03544">
    <property type="entry name" value="DivI1A_domain"/>
    <property type="match status" value="2"/>
</dbReference>
<reference evidence="2 3" key="1">
    <citation type="submission" date="2015-10" db="EMBL/GenBank/DDBJ databases">
        <authorList>
            <person name="Gilbert D.G."/>
        </authorList>
    </citation>
    <scope>NUCLEOTIDE SEQUENCE [LARGE SCALE GENOMIC DNA]</scope>
    <source>
        <strain evidence="2 3">NRRL B-16712</strain>
    </source>
</reference>
<feature type="compositionally biased region" description="Low complexity" evidence="1">
    <location>
        <begin position="117"/>
        <end position="126"/>
    </location>
</feature>
<proteinExistence type="predicted"/>
<dbReference type="Proteomes" id="UP000053244">
    <property type="component" value="Unassembled WGS sequence"/>
</dbReference>
<dbReference type="InterPro" id="IPR019933">
    <property type="entry name" value="DivIVA_domain"/>
</dbReference>
<organism evidence="2 3">
    <name type="scientific">Actinoplanes awajinensis subsp. mycoplanecinus</name>
    <dbReference type="NCBI Taxonomy" id="135947"/>
    <lineage>
        <taxon>Bacteria</taxon>
        <taxon>Bacillati</taxon>
        <taxon>Actinomycetota</taxon>
        <taxon>Actinomycetes</taxon>
        <taxon>Micromonosporales</taxon>
        <taxon>Micromonosporaceae</taxon>
        <taxon>Actinoplanes</taxon>
    </lineage>
</organism>
<feature type="region of interest" description="Disordered" evidence="1">
    <location>
        <begin position="78"/>
        <end position="355"/>
    </location>
</feature>
<feature type="compositionally biased region" description="Gly residues" evidence="1">
    <location>
        <begin position="139"/>
        <end position="183"/>
    </location>
</feature>
<feature type="compositionally biased region" description="Basic and acidic residues" evidence="1">
    <location>
        <begin position="276"/>
        <end position="298"/>
    </location>
</feature>
<dbReference type="Gene3D" id="6.10.250.660">
    <property type="match status" value="2"/>
</dbReference>
<keyword evidence="3" id="KW-1185">Reference proteome</keyword>
<dbReference type="AlphaFoldDB" id="A0A101JKW9"/>
<feature type="compositionally biased region" description="Low complexity" evidence="1">
    <location>
        <begin position="324"/>
        <end position="336"/>
    </location>
</feature>
<evidence type="ECO:0000313" key="2">
    <source>
        <dbReference type="EMBL" id="KUL28637.1"/>
    </source>
</evidence>
<dbReference type="EMBL" id="LLZH01000286">
    <property type="protein sequence ID" value="KUL28637.1"/>
    <property type="molecule type" value="Genomic_DNA"/>
</dbReference>
<evidence type="ECO:0000256" key="1">
    <source>
        <dbReference type="SAM" id="MobiDB-lite"/>
    </source>
</evidence>